<feature type="transmembrane region" description="Helical" evidence="5">
    <location>
        <begin position="135"/>
        <end position="152"/>
    </location>
</feature>
<proteinExistence type="predicted"/>
<evidence type="ECO:0000313" key="6">
    <source>
        <dbReference type="EMBL" id="KAL0491682.1"/>
    </source>
</evidence>
<evidence type="ECO:0000256" key="5">
    <source>
        <dbReference type="SAM" id="Phobius"/>
    </source>
</evidence>
<feature type="transmembrane region" description="Helical" evidence="5">
    <location>
        <begin position="167"/>
        <end position="191"/>
    </location>
</feature>
<dbReference type="Proteomes" id="UP001431209">
    <property type="component" value="Unassembled WGS sequence"/>
</dbReference>
<evidence type="ECO:0000256" key="4">
    <source>
        <dbReference type="ARBA" id="ARBA00023136"/>
    </source>
</evidence>
<dbReference type="AlphaFoldDB" id="A0AAW2ZRE8"/>
<evidence type="ECO:0000256" key="1">
    <source>
        <dbReference type="ARBA" id="ARBA00004141"/>
    </source>
</evidence>
<gene>
    <name evidence="6" type="ORF">AKO1_010177</name>
</gene>
<evidence type="ECO:0000256" key="3">
    <source>
        <dbReference type="ARBA" id="ARBA00022989"/>
    </source>
</evidence>
<keyword evidence="2 5" id="KW-0812">Transmembrane</keyword>
<dbReference type="PANTHER" id="PTHR11040:SF210">
    <property type="entry name" value="ZINC-REGULATED TRANSPORTER 3"/>
    <property type="match status" value="1"/>
</dbReference>
<reference evidence="6 7" key="1">
    <citation type="submission" date="2024-03" db="EMBL/GenBank/DDBJ databases">
        <title>The Acrasis kona genome and developmental transcriptomes reveal deep origins of eukaryotic multicellular pathways.</title>
        <authorList>
            <person name="Sheikh S."/>
            <person name="Fu C.-J."/>
            <person name="Brown M.W."/>
            <person name="Baldauf S.L."/>
        </authorList>
    </citation>
    <scope>NUCLEOTIDE SEQUENCE [LARGE SCALE GENOMIC DNA]</scope>
    <source>
        <strain evidence="6 7">ATCC MYA-3509</strain>
    </source>
</reference>
<feature type="transmembrane region" description="Helical" evidence="5">
    <location>
        <begin position="229"/>
        <end position="247"/>
    </location>
</feature>
<evidence type="ECO:0000256" key="2">
    <source>
        <dbReference type="ARBA" id="ARBA00022692"/>
    </source>
</evidence>
<keyword evidence="3 5" id="KW-1133">Transmembrane helix</keyword>
<feature type="transmembrane region" description="Helical" evidence="5">
    <location>
        <begin position="67"/>
        <end position="91"/>
    </location>
</feature>
<comment type="caution">
    <text evidence="6">The sequence shown here is derived from an EMBL/GenBank/DDBJ whole genome shotgun (WGS) entry which is preliminary data.</text>
</comment>
<feature type="non-terminal residue" evidence="6">
    <location>
        <position position="297"/>
    </location>
</feature>
<dbReference type="GO" id="GO:0005385">
    <property type="term" value="F:zinc ion transmembrane transporter activity"/>
    <property type="evidence" value="ECO:0007669"/>
    <property type="project" value="TreeGrafter"/>
</dbReference>
<dbReference type="EMBL" id="JAOPGA020001843">
    <property type="protein sequence ID" value="KAL0491682.1"/>
    <property type="molecule type" value="Genomic_DNA"/>
</dbReference>
<feature type="transmembrane region" description="Helical" evidence="5">
    <location>
        <begin position="41"/>
        <end position="61"/>
    </location>
</feature>
<evidence type="ECO:0000313" key="7">
    <source>
        <dbReference type="Proteomes" id="UP001431209"/>
    </source>
</evidence>
<keyword evidence="4 5" id="KW-0472">Membrane</keyword>
<protein>
    <recommendedName>
        <fullName evidence="8">Zinc transporter</fullName>
    </recommendedName>
</protein>
<name>A0AAW2ZRE8_9EUKA</name>
<feature type="transmembrane region" description="Helical" evidence="5">
    <location>
        <begin position="259"/>
        <end position="281"/>
    </location>
</feature>
<sequence length="297" mass="32232">MEAEQGQSHTSAIILSLVSGLSTGIGGMIVLFLGKPKDTTIGMMLGFASGVMLFVSFVNLIPESTEIIGYAYTAIYFFVGMVVFHLLLLVIPEPNPTNFLQPLSPFKIASEQEAGYSFDQNQTEKVKNSLIDPRLLMTGIVVATGIALHNFPEGMAVYISTVKQYNLGFAIALAIGLHNIPEGMAVAVSMFAATNNKWHALKWSLLSGLCEPIGAIAFGLLFYGRVSEYVVYCLLAAVAGLMVYICFVELIQTSVKYSGTYMCLAANCIGMFVLYISGLAMKQYEQSKTVTSIKQFN</sequence>
<comment type="subcellular location">
    <subcellularLocation>
        <location evidence="1">Membrane</location>
        <topology evidence="1">Multi-pass membrane protein</topology>
    </subcellularLocation>
</comment>
<dbReference type="PANTHER" id="PTHR11040">
    <property type="entry name" value="ZINC/IRON TRANSPORTER"/>
    <property type="match status" value="1"/>
</dbReference>
<dbReference type="GO" id="GO:0016020">
    <property type="term" value="C:membrane"/>
    <property type="evidence" value="ECO:0007669"/>
    <property type="project" value="UniProtKB-SubCell"/>
</dbReference>
<organism evidence="6 7">
    <name type="scientific">Acrasis kona</name>
    <dbReference type="NCBI Taxonomy" id="1008807"/>
    <lineage>
        <taxon>Eukaryota</taxon>
        <taxon>Discoba</taxon>
        <taxon>Heterolobosea</taxon>
        <taxon>Tetramitia</taxon>
        <taxon>Eutetramitia</taxon>
        <taxon>Acrasidae</taxon>
        <taxon>Acrasis</taxon>
    </lineage>
</organism>
<dbReference type="Pfam" id="PF02535">
    <property type="entry name" value="Zip"/>
    <property type="match status" value="1"/>
</dbReference>
<feature type="transmembrane region" description="Helical" evidence="5">
    <location>
        <begin position="203"/>
        <end position="223"/>
    </location>
</feature>
<evidence type="ECO:0008006" key="8">
    <source>
        <dbReference type="Google" id="ProtNLM"/>
    </source>
</evidence>
<dbReference type="InterPro" id="IPR003689">
    <property type="entry name" value="ZIP"/>
</dbReference>
<accession>A0AAW2ZRE8</accession>
<keyword evidence="7" id="KW-1185">Reference proteome</keyword>
<feature type="transmembrane region" description="Helical" evidence="5">
    <location>
        <begin position="12"/>
        <end position="34"/>
    </location>
</feature>